<dbReference type="InterPro" id="IPR010999">
    <property type="entry name" value="Retrovr_matrix"/>
</dbReference>
<keyword evidence="21" id="KW-0946">Virion</keyword>
<dbReference type="Gene3D" id="1.10.150.90">
    <property type="entry name" value="Immunodeficiency lentiviruses, gag gene matrix protein p17"/>
    <property type="match status" value="1"/>
</dbReference>
<evidence type="ECO:0000256" key="5">
    <source>
        <dbReference type="ARBA" id="ARBA00008364"/>
    </source>
</evidence>
<evidence type="ECO:0000256" key="21">
    <source>
        <dbReference type="ARBA" id="ARBA00022844"/>
    </source>
</evidence>
<evidence type="ECO:0000256" key="13">
    <source>
        <dbReference type="ARBA" id="ARBA00022612"/>
    </source>
</evidence>
<sequence>MGARASVLSGGKLDAWKKIRLRPGGKKKYRLKHLVWASRELERFALNPGLLETGEGCQQILEQFQPTLKAGSEELKSLYNTVATLYCVHQRMEIKDTKEALDKIEEIQNKSKQKTQQAATGTGNSSQVSQNYPIVQNAQGQMVHQSMSPRTLNAWVKVIEEKAFSPEVIPMFSALSEGATPQDLNMMLNIVGGHQAAMQMLKDAINEEAAEWDRLHPAQAGPLPPGQMRDPRGSDIAGTTSTLQEQIAWMTSNPPIPVGDIYKRWIILGLNKIVRMYSPVSILDIRQGPKEPFRDYVDRFFKTLRAEQATQDVKNWMTETLLIQNANPDCKTILRALGSGATLEEMMTACQGVGGPGHKARVLAEAMSQVQNANIMMQKSNFRGPKRIKCFNCGKEGHLARNCRAPKKKGCWKCGKEGHQMKDCTERQANFLGRIWPSSKGRPGNFPQSRPEPSAPPAENFGMGEGITPSLKQEQKDREQPPSISLKSLFGNDPLSQ</sequence>
<evidence type="ECO:0000256" key="32">
    <source>
        <dbReference type="SAM" id="MobiDB-lite"/>
    </source>
</evidence>
<feature type="domain" description="CCHC-type" evidence="33">
    <location>
        <begin position="389"/>
        <end position="404"/>
    </location>
</feature>
<dbReference type="Pfam" id="PF08705">
    <property type="entry name" value="Gag_p6"/>
    <property type="match status" value="1"/>
</dbReference>
<dbReference type="SUPFAM" id="SSF47836">
    <property type="entry name" value="Retroviral matrix proteins"/>
    <property type="match status" value="1"/>
</dbReference>
<keyword evidence="18" id="KW-0688">Ribosomal frameshifting</keyword>
<dbReference type="InterPro" id="IPR001878">
    <property type="entry name" value="Znf_CCHC"/>
</dbReference>
<dbReference type="GO" id="GO:0042025">
    <property type="term" value="C:host cell nucleus"/>
    <property type="evidence" value="ECO:0007669"/>
    <property type="project" value="UniProtKB-SubCell"/>
</dbReference>
<keyword evidence="25" id="KW-0543">Viral nucleoprotein</keyword>
<evidence type="ECO:0000256" key="20">
    <source>
        <dbReference type="ARBA" id="ARBA00022833"/>
    </source>
</evidence>
<feature type="domain" description="CCHC-type" evidence="33">
    <location>
        <begin position="411"/>
        <end position="426"/>
    </location>
</feature>
<dbReference type="Proteomes" id="UP000122521">
    <property type="component" value="Genome"/>
</dbReference>
<dbReference type="GO" id="GO:0019013">
    <property type="term" value="C:viral nucleocapsid"/>
    <property type="evidence" value="ECO:0007669"/>
    <property type="project" value="UniProtKB-KW"/>
</dbReference>
<protein>
    <recommendedName>
        <fullName evidence="6">Gag polyprotein</fullName>
    </recommendedName>
    <alternativeName>
        <fullName evidence="29">Pr55Gag</fullName>
    </alternativeName>
</protein>
<keyword evidence="8" id="KW-1032">Host cell membrane</keyword>
<organismHost>
    <name type="scientific">Homo sapiens</name>
    <name type="common">Human</name>
    <dbReference type="NCBI Taxonomy" id="9606"/>
</organismHost>
<evidence type="ECO:0000256" key="15">
    <source>
        <dbReference type="ARBA" id="ARBA00022707"/>
    </source>
</evidence>
<proteinExistence type="inferred from homology"/>
<feature type="region of interest" description="Disordered" evidence="32">
    <location>
        <begin position="110"/>
        <end position="129"/>
    </location>
</feature>
<dbReference type="GO" id="GO:0075523">
    <property type="term" value="P:viral translational frameshifting"/>
    <property type="evidence" value="ECO:0007669"/>
    <property type="project" value="UniProtKB-KW"/>
</dbReference>
<keyword evidence="16" id="KW-0479">Metal-binding</keyword>
<dbReference type="Gene3D" id="6.10.250.390">
    <property type="match status" value="1"/>
</dbReference>
<keyword evidence="17" id="KW-0677">Repeat</keyword>
<dbReference type="Gene3D" id="1.10.1200.30">
    <property type="match status" value="1"/>
</dbReference>
<dbReference type="EMBL" id="KF716492">
    <property type="protein sequence ID" value="AHA33916.1"/>
    <property type="molecule type" value="Genomic_RNA"/>
</dbReference>
<evidence type="ECO:0000256" key="3">
    <source>
        <dbReference type="ARBA" id="ARBA00004425"/>
    </source>
</evidence>
<evidence type="ECO:0000256" key="29">
    <source>
        <dbReference type="ARBA" id="ARBA00031060"/>
    </source>
</evidence>
<keyword evidence="15" id="KW-0519">Myristate</keyword>
<dbReference type="SUPFAM" id="SSF57756">
    <property type="entry name" value="Retrovirus zinc finger-like domains"/>
    <property type="match status" value="1"/>
</dbReference>
<evidence type="ECO:0000259" key="33">
    <source>
        <dbReference type="PROSITE" id="PS50158"/>
    </source>
</evidence>
<dbReference type="PANTHER" id="PTHR40389:SF4">
    <property type="match status" value="1"/>
</dbReference>
<dbReference type="Gene3D" id="4.10.60.10">
    <property type="entry name" value="Zinc finger, CCHC-type"/>
    <property type="match status" value="1"/>
</dbReference>
<accession>U6BJU9</accession>
<keyword evidence="28" id="KW-0449">Lipoprotein</keyword>
<dbReference type="Pfam" id="PF19317">
    <property type="entry name" value="Gag_p24_C"/>
    <property type="match status" value="1"/>
</dbReference>
<evidence type="ECO:0000256" key="17">
    <source>
        <dbReference type="ARBA" id="ARBA00022737"/>
    </source>
</evidence>
<dbReference type="GO" id="GO:0055036">
    <property type="term" value="C:virion membrane"/>
    <property type="evidence" value="ECO:0007669"/>
    <property type="project" value="UniProtKB-SubCell"/>
</dbReference>
<dbReference type="SUPFAM" id="SSF47943">
    <property type="entry name" value="Retrovirus capsid protein, N-terminal core domain"/>
    <property type="match status" value="1"/>
</dbReference>
<dbReference type="FunFam" id="1.10.1200.30:FF:000001">
    <property type="entry name" value="Gag polyprotein"/>
    <property type="match status" value="1"/>
</dbReference>
<keyword evidence="26" id="KW-0472">Membrane</keyword>
<dbReference type="GO" id="GO:0008270">
    <property type="term" value="F:zinc ion binding"/>
    <property type="evidence" value="ECO:0007669"/>
    <property type="project" value="UniProtKB-KW"/>
</dbReference>
<evidence type="ECO:0000256" key="30">
    <source>
        <dbReference type="ARBA" id="ARBA00037826"/>
    </source>
</evidence>
<comment type="subcellular location">
    <subcellularLocation>
        <location evidence="3">Host cell membrane</location>
        <topology evidence="3">Lipid-anchor</topology>
    </subcellularLocation>
    <subcellularLocation>
        <location evidence="2">Host cytoplasm</location>
    </subcellularLocation>
    <subcellularLocation>
        <location evidence="4">Host endosome</location>
        <location evidence="4">Host multivesicular body</location>
    </subcellularLocation>
    <subcellularLocation>
        <location evidence="1">Host nucleus</location>
    </subcellularLocation>
    <subcellularLocation>
        <location evidence="30">Virion membrane</location>
        <topology evidence="30">Lipid-anchor</topology>
    </subcellularLocation>
</comment>
<dbReference type="FunFam" id="4.10.60.10:FF:000001">
    <property type="entry name" value="Gag polyprotein"/>
    <property type="match status" value="1"/>
</dbReference>
<dbReference type="InterPro" id="IPR050195">
    <property type="entry name" value="Primate_lentivir_Gag_pol-like"/>
</dbReference>
<feature type="region of interest" description="Disordered" evidence="32">
    <location>
        <begin position="435"/>
        <end position="497"/>
    </location>
</feature>
<evidence type="ECO:0000256" key="25">
    <source>
        <dbReference type="ARBA" id="ARBA00023086"/>
    </source>
</evidence>
<evidence type="ECO:0000256" key="8">
    <source>
        <dbReference type="ARBA" id="ARBA00022511"/>
    </source>
</evidence>
<evidence type="ECO:0000313" key="35">
    <source>
        <dbReference type="Proteomes" id="UP000122521"/>
    </source>
</evidence>
<dbReference type="InterPro" id="IPR045345">
    <property type="entry name" value="Gag_p24_C"/>
</dbReference>
<dbReference type="GO" id="GO:0003723">
    <property type="term" value="F:RNA binding"/>
    <property type="evidence" value="ECO:0007669"/>
    <property type="project" value="UniProtKB-KW"/>
</dbReference>
<evidence type="ECO:0000256" key="19">
    <source>
        <dbReference type="ARBA" id="ARBA00022771"/>
    </source>
</evidence>
<evidence type="ECO:0000256" key="28">
    <source>
        <dbReference type="ARBA" id="ARBA00023288"/>
    </source>
</evidence>
<evidence type="ECO:0000256" key="24">
    <source>
        <dbReference type="ARBA" id="ARBA00023046"/>
    </source>
</evidence>
<dbReference type="Gene3D" id="1.10.375.10">
    <property type="entry name" value="Human Immunodeficiency Virus Type 1 Capsid Protein"/>
    <property type="match status" value="1"/>
</dbReference>
<dbReference type="Pfam" id="PF00540">
    <property type="entry name" value="Gag_p17"/>
    <property type="match status" value="1"/>
</dbReference>
<evidence type="ECO:0000256" key="14">
    <source>
        <dbReference type="ARBA" id="ARBA00022637"/>
    </source>
</evidence>
<organism evidence="34 35">
    <name type="scientific">Human immunodeficiency virus type 1</name>
    <name type="common">HIV-1</name>
    <dbReference type="NCBI Taxonomy" id="11676"/>
    <lineage>
        <taxon>Viruses</taxon>
        <taxon>Riboviria</taxon>
        <taxon>Pararnavirae</taxon>
        <taxon>Artverviricota</taxon>
        <taxon>Revtraviricetes</taxon>
        <taxon>Ortervirales</taxon>
        <taxon>Retroviridae</taxon>
        <taxon>Orthoretrovirinae</taxon>
        <taxon>Lentivirus</taxon>
        <taxon>Lentivirus humimdef1</taxon>
    </lineage>
</organism>
<evidence type="ECO:0000256" key="2">
    <source>
        <dbReference type="ARBA" id="ARBA00004192"/>
    </source>
</evidence>
<evidence type="ECO:0000256" key="6">
    <source>
        <dbReference type="ARBA" id="ARBA00019628"/>
    </source>
</evidence>
<keyword evidence="10" id="KW-0167">Capsid protein</keyword>
<keyword evidence="24" id="KW-1039">Host endosome</keyword>
<dbReference type="InterPro" id="IPR014817">
    <property type="entry name" value="Gag_p6"/>
</dbReference>
<keyword evidence="11" id="KW-1048">Host nucleus</keyword>
<dbReference type="PROSITE" id="PS50158">
    <property type="entry name" value="ZF_CCHC"/>
    <property type="match status" value="2"/>
</dbReference>
<evidence type="ECO:0000256" key="9">
    <source>
        <dbReference type="ARBA" id="ARBA00022553"/>
    </source>
</evidence>
<name>U6BJU9_HV1</name>
<reference evidence="34 35" key="1">
    <citation type="submission" date="2013-10" db="EMBL/GenBank/DDBJ databases">
        <title>Characterization of near full-length genome sequences for standard panels of HIV-1 isolates established at the External Quality Assurance Program Oversight Laboratory (EQAPOL).</title>
        <authorList>
            <person name="Hora B."/>
            <person name="Chen Y."/>
            <person name="Denny T.N."/>
            <person name="Briesen H.V."/>
            <person name="Gao F."/>
        </authorList>
    </citation>
    <scope>NUCLEOTIDE SEQUENCE [LARGE SCALE GENOMIC DNA]</scope>
    <source>
        <strain evidence="34">DEMA108RU004</strain>
    </source>
</reference>
<dbReference type="PRINTS" id="PR00234">
    <property type="entry name" value="HIV1MATRIX"/>
</dbReference>
<evidence type="ECO:0000256" key="18">
    <source>
        <dbReference type="ARBA" id="ARBA00022758"/>
    </source>
</evidence>
<evidence type="ECO:0000256" key="31">
    <source>
        <dbReference type="PROSITE-ProRule" id="PRU00047"/>
    </source>
</evidence>
<keyword evidence="19 31" id="KW-0863">Zinc-finger</keyword>
<dbReference type="InterPro" id="IPR008916">
    <property type="entry name" value="Retrov_capsid_C"/>
</dbReference>
<dbReference type="FunFam" id="1.10.375.10:FF:000001">
    <property type="entry name" value="Gag polyprotein"/>
    <property type="match status" value="1"/>
</dbReference>
<keyword evidence="12" id="KW-0945">Host-virus interaction</keyword>
<evidence type="ECO:0000256" key="4">
    <source>
        <dbReference type="ARBA" id="ARBA00004560"/>
    </source>
</evidence>
<keyword evidence="14" id="KW-1198">Viral budding</keyword>
<dbReference type="SMART" id="SM00343">
    <property type="entry name" value="ZnF_C2HC"/>
    <property type="match status" value="2"/>
</dbReference>
<dbReference type="GO" id="GO:0039702">
    <property type="term" value="P:viral budding via host ESCRT complex"/>
    <property type="evidence" value="ECO:0007669"/>
    <property type="project" value="UniProtKB-KW"/>
</dbReference>
<evidence type="ECO:0000256" key="10">
    <source>
        <dbReference type="ARBA" id="ARBA00022561"/>
    </source>
</evidence>
<evidence type="ECO:0000256" key="1">
    <source>
        <dbReference type="ARBA" id="ARBA00004147"/>
    </source>
</evidence>
<gene>
    <name evidence="34" type="primary">gag</name>
</gene>
<keyword evidence="7" id="KW-1187">Viral budding via the host ESCRT complexes</keyword>
<dbReference type="Pfam" id="PF00098">
    <property type="entry name" value="zf-CCHC"/>
    <property type="match status" value="2"/>
</dbReference>
<evidence type="ECO:0000256" key="12">
    <source>
        <dbReference type="ARBA" id="ARBA00022581"/>
    </source>
</evidence>
<evidence type="ECO:0000256" key="16">
    <source>
        <dbReference type="ARBA" id="ARBA00022723"/>
    </source>
</evidence>
<evidence type="ECO:0000256" key="26">
    <source>
        <dbReference type="ARBA" id="ARBA00023136"/>
    </source>
</evidence>
<dbReference type="GO" id="GO:0020002">
    <property type="term" value="C:host cell plasma membrane"/>
    <property type="evidence" value="ECO:0007669"/>
    <property type="project" value="UniProtKB-SubCell"/>
</dbReference>
<keyword evidence="20" id="KW-0862">Zinc</keyword>
<evidence type="ECO:0000256" key="22">
    <source>
        <dbReference type="ARBA" id="ARBA00022870"/>
    </source>
</evidence>
<dbReference type="GO" id="GO:0005198">
    <property type="term" value="F:structural molecule activity"/>
    <property type="evidence" value="ECO:0007669"/>
    <property type="project" value="InterPro"/>
</dbReference>
<feature type="compositionally biased region" description="Polar residues" evidence="32">
    <location>
        <begin position="114"/>
        <end position="129"/>
    </location>
</feature>
<evidence type="ECO:0000313" key="34">
    <source>
        <dbReference type="EMBL" id="AHA33916.1"/>
    </source>
</evidence>
<keyword evidence="23" id="KW-0694">RNA-binding</keyword>
<keyword evidence="9" id="KW-0597">Phosphoprotein</keyword>
<dbReference type="InterPro" id="IPR008919">
    <property type="entry name" value="Retrov_capsid_N"/>
</dbReference>
<dbReference type="GO" id="GO:0072494">
    <property type="term" value="C:host multivesicular body"/>
    <property type="evidence" value="ECO:0007669"/>
    <property type="project" value="UniProtKB-SubCell"/>
</dbReference>
<dbReference type="SUPFAM" id="SSF47353">
    <property type="entry name" value="Retrovirus capsid dimerization domain-like"/>
    <property type="match status" value="1"/>
</dbReference>
<dbReference type="Gene3D" id="1.20.5.760">
    <property type="entry name" value="Single helix bin"/>
    <property type="match status" value="1"/>
</dbReference>
<dbReference type="InterPro" id="IPR000071">
    <property type="entry name" value="Lentvrl_matrix_N"/>
</dbReference>
<evidence type="ECO:0000256" key="27">
    <source>
        <dbReference type="ARBA" id="ARBA00023200"/>
    </source>
</evidence>
<evidence type="ECO:0000256" key="23">
    <source>
        <dbReference type="ARBA" id="ARBA00022884"/>
    </source>
</evidence>
<comment type="similarity">
    <text evidence="5">Belongs to the primate lentivirus group gag polyprotein family.</text>
</comment>
<keyword evidence="22" id="KW-1043">Host membrane</keyword>
<dbReference type="PANTHER" id="PTHR40389">
    <property type="entry name" value="ENDOGENOUS RETROVIRUS GROUP K MEMBER 24 GAG POLYPROTEIN-RELATED"/>
    <property type="match status" value="1"/>
</dbReference>
<keyword evidence="13" id="KW-1188">Viral release from host cell</keyword>
<dbReference type="InterPro" id="IPR036875">
    <property type="entry name" value="Znf_CCHC_sf"/>
</dbReference>
<keyword evidence="27" id="KW-1035">Host cytoplasm</keyword>
<dbReference type="InterPro" id="IPR012344">
    <property type="entry name" value="Matrix_HIV/RSV_N"/>
</dbReference>
<evidence type="ECO:0000256" key="11">
    <source>
        <dbReference type="ARBA" id="ARBA00022562"/>
    </source>
</evidence>
<evidence type="ECO:0000256" key="7">
    <source>
        <dbReference type="ARBA" id="ARBA00022462"/>
    </source>
</evidence>